<sequence length="98" mass="11305">MLYGWIWEQLSMTSAPQSLLDSSTLYLPHDNFANQRDNYQQTEQATDYMLVILAITSSFKIVEGLMFRRCGNYDVSAHLNQIPCASAFEVHTHTPQFR</sequence>
<protein>
    <submittedName>
        <fullName evidence="1">Uncharacterized protein</fullName>
    </submittedName>
</protein>
<evidence type="ECO:0000313" key="1">
    <source>
        <dbReference type="EMBL" id="GEY48893.1"/>
    </source>
</evidence>
<gene>
    <name evidence="1" type="ORF">Tci_420867</name>
</gene>
<dbReference type="AlphaFoldDB" id="A0A699HLF6"/>
<name>A0A699HLF6_TANCI</name>
<comment type="caution">
    <text evidence="1">The sequence shown here is derived from an EMBL/GenBank/DDBJ whole genome shotgun (WGS) entry which is preliminary data.</text>
</comment>
<reference evidence="1" key="1">
    <citation type="journal article" date="2019" name="Sci. Rep.">
        <title>Draft genome of Tanacetum cinerariifolium, the natural source of mosquito coil.</title>
        <authorList>
            <person name="Yamashiro T."/>
            <person name="Shiraishi A."/>
            <person name="Satake H."/>
            <person name="Nakayama K."/>
        </authorList>
    </citation>
    <scope>NUCLEOTIDE SEQUENCE</scope>
</reference>
<organism evidence="1">
    <name type="scientific">Tanacetum cinerariifolium</name>
    <name type="common">Dalmatian daisy</name>
    <name type="synonym">Chrysanthemum cinerariifolium</name>
    <dbReference type="NCBI Taxonomy" id="118510"/>
    <lineage>
        <taxon>Eukaryota</taxon>
        <taxon>Viridiplantae</taxon>
        <taxon>Streptophyta</taxon>
        <taxon>Embryophyta</taxon>
        <taxon>Tracheophyta</taxon>
        <taxon>Spermatophyta</taxon>
        <taxon>Magnoliopsida</taxon>
        <taxon>eudicotyledons</taxon>
        <taxon>Gunneridae</taxon>
        <taxon>Pentapetalae</taxon>
        <taxon>asterids</taxon>
        <taxon>campanulids</taxon>
        <taxon>Asterales</taxon>
        <taxon>Asteraceae</taxon>
        <taxon>Asteroideae</taxon>
        <taxon>Anthemideae</taxon>
        <taxon>Anthemidinae</taxon>
        <taxon>Tanacetum</taxon>
    </lineage>
</organism>
<proteinExistence type="predicted"/>
<accession>A0A699HLF6</accession>
<dbReference type="EMBL" id="BKCJ010182820">
    <property type="protein sequence ID" value="GEY48893.1"/>
    <property type="molecule type" value="Genomic_DNA"/>
</dbReference>